<name>A0A074V5K4_9NEIS</name>
<comment type="caution">
    <text evidence="2">The sequence shown here is derived from an EMBL/GenBank/DDBJ whole genome shotgun (WGS) entry which is preliminary data.</text>
</comment>
<evidence type="ECO:0000256" key="1">
    <source>
        <dbReference type="SAM" id="SignalP"/>
    </source>
</evidence>
<keyword evidence="1" id="KW-0732">Signal</keyword>
<gene>
    <name evidence="2" type="ORF">SASC598J21_018470</name>
</gene>
<sequence>MNKLLLTSVLFFCISAGAAAKEYNYETSDVNDLPPQCITLKAFVSTANNQYDMAYKGQKSLSAADNVVSTEIRAAFLKGTPEEYLNNGMLQYYNLIKRNGLEKEIAENRIYNLTGFMSREDLINIAKKIKNQALSGKLDSKQFRLNDETVMNACLKKAAKPPAGSGADYYKAIDYSKRTPKK</sequence>
<evidence type="ECO:0000313" key="2">
    <source>
        <dbReference type="EMBL" id="KEQ00446.1"/>
    </source>
</evidence>
<dbReference type="Proteomes" id="UP000027644">
    <property type="component" value="Unassembled WGS sequence"/>
</dbReference>
<accession>A0A074V5K4</accession>
<feature type="signal peptide" evidence="1">
    <location>
        <begin position="1"/>
        <end position="20"/>
    </location>
</feature>
<dbReference type="EMBL" id="AVQL01000451">
    <property type="protein sequence ID" value="KEQ00446.1"/>
    <property type="molecule type" value="Genomic_DNA"/>
</dbReference>
<dbReference type="AlphaFoldDB" id="A0A074V5K4"/>
<proteinExistence type="predicted"/>
<reference evidence="2 3" key="1">
    <citation type="journal article" date="2014" name="PLoS Genet.">
        <title>Hidden diversity in honey bee gut symbionts detected by single-cell genomics.</title>
        <authorList>
            <person name="Engel P."/>
            <person name="Stepanauskas R."/>
            <person name="Moran N."/>
        </authorList>
    </citation>
    <scope>NUCLEOTIDE SEQUENCE [LARGE SCALE GENOMIC DNA]</scope>
    <source>
        <strain evidence="2 3">SCGC AB-598-J21</strain>
    </source>
</reference>
<evidence type="ECO:0000313" key="3">
    <source>
        <dbReference type="Proteomes" id="UP000027644"/>
    </source>
</evidence>
<feature type="chain" id="PRO_5001701527" evidence="1">
    <location>
        <begin position="21"/>
        <end position="182"/>
    </location>
</feature>
<protein>
    <submittedName>
        <fullName evidence="2">Bor protein</fullName>
    </submittedName>
</protein>
<organism evidence="2 3">
    <name type="scientific">Snodgrassella alvi SCGC AB-598-J21</name>
    <dbReference type="NCBI Taxonomy" id="1385367"/>
    <lineage>
        <taxon>Bacteria</taxon>
        <taxon>Pseudomonadati</taxon>
        <taxon>Pseudomonadota</taxon>
        <taxon>Betaproteobacteria</taxon>
        <taxon>Neisseriales</taxon>
        <taxon>Neisseriaceae</taxon>
        <taxon>Snodgrassella</taxon>
    </lineage>
</organism>